<dbReference type="STRING" id="84645.A0A498LHL3"/>
<dbReference type="InterPro" id="IPR021109">
    <property type="entry name" value="Peptidase_aspartic_dom_sf"/>
</dbReference>
<dbReference type="PANTHER" id="PTHR46481:SF4">
    <property type="entry name" value="ZINC FINGER BED DOMAIN-CONTAINING PROTEIN 4"/>
    <property type="match status" value="1"/>
</dbReference>
<dbReference type="PANTHER" id="PTHR46481">
    <property type="entry name" value="ZINC FINGER BED DOMAIN-CONTAINING PROTEIN 4"/>
    <property type="match status" value="1"/>
</dbReference>
<dbReference type="SUPFAM" id="SSF53098">
    <property type="entry name" value="Ribonuclease H-like"/>
    <property type="match status" value="1"/>
</dbReference>
<proteinExistence type="predicted"/>
<name>A0A498LHL3_LABRO</name>
<evidence type="ECO:0000313" key="2">
    <source>
        <dbReference type="EMBL" id="RXN07818.1"/>
    </source>
</evidence>
<dbReference type="SUPFAM" id="SSF140996">
    <property type="entry name" value="Hermes dimerisation domain"/>
    <property type="match status" value="1"/>
</dbReference>
<dbReference type="Proteomes" id="UP000290572">
    <property type="component" value="Unassembled WGS sequence"/>
</dbReference>
<protein>
    <submittedName>
        <fullName evidence="2">Zinc finger BED domain-containing 1-like protein</fullName>
    </submittedName>
</protein>
<dbReference type="InterPro" id="IPR012337">
    <property type="entry name" value="RNaseH-like_sf"/>
</dbReference>
<dbReference type="EMBL" id="QBIY01013337">
    <property type="protein sequence ID" value="RXN07818.1"/>
    <property type="molecule type" value="Genomic_DNA"/>
</dbReference>
<accession>A0A498LHL3</accession>
<evidence type="ECO:0000313" key="3">
    <source>
        <dbReference type="Proteomes" id="UP000290572"/>
    </source>
</evidence>
<dbReference type="CDD" id="cd00303">
    <property type="entry name" value="retropepsin_like"/>
    <property type="match status" value="1"/>
</dbReference>
<dbReference type="InterPro" id="IPR052035">
    <property type="entry name" value="ZnF_BED_domain_contain"/>
</dbReference>
<gene>
    <name evidence="2" type="ORF">ROHU_032120</name>
</gene>
<reference evidence="2 3" key="1">
    <citation type="submission" date="2018-03" db="EMBL/GenBank/DDBJ databases">
        <title>Draft genome sequence of Rohu Carp (Labeo rohita).</title>
        <authorList>
            <person name="Das P."/>
            <person name="Kushwaha B."/>
            <person name="Joshi C.G."/>
            <person name="Kumar D."/>
            <person name="Nagpure N.S."/>
            <person name="Sahoo L."/>
            <person name="Das S.P."/>
            <person name="Bit A."/>
            <person name="Patnaik S."/>
            <person name="Meher P.K."/>
            <person name="Jayasankar P."/>
            <person name="Koringa P.G."/>
            <person name="Patel N.V."/>
            <person name="Hinsu A.T."/>
            <person name="Kumar R."/>
            <person name="Pandey M."/>
            <person name="Agarwal S."/>
            <person name="Srivastava S."/>
            <person name="Singh M."/>
            <person name="Iquebal M.A."/>
            <person name="Jaiswal S."/>
            <person name="Angadi U.B."/>
            <person name="Kumar N."/>
            <person name="Raza M."/>
            <person name="Shah T.M."/>
            <person name="Rai A."/>
            <person name="Jena J.K."/>
        </authorList>
    </citation>
    <scope>NUCLEOTIDE SEQUENCE [LARGE SCALE GENOMIC DNA]</scope>
    <source>
        <strain evidence="2">DASCIFA01</strain>
        <tissue evidence="2">Testis</tissue>
    </source>
</reference>
<keyword evidence="3" id="KW-1185">Reference proteome</keyword>
<feature type="compositionally biased region" description="Polar residues" evidence="1">
    <location>
        <begin position="159"/>
        <end position="176"/>
    </location>
</feature>
<dbReference type="AlphaFoldDB" id="A0A498LHL3"/>
<dbReference type="Gene3D" id="2.40.70.10">
    <property type="entry name" value="Acid Proteases"/>
    <property type="match status" value="1"/>
</dbReference>
<comment type="caution">
    <text evidence="2">The sequence shown here is derived from an EMBL/GenBank/DDBJ whole genome shotgun (WGS) entry which is preliminary data.</text>
</comment>
<sequence length="351" mass="39592">MIDSGAALNLTDRTTVEKYQIPIQPCTPPIKIKAINDTLIGEGITHQTKTLTLKVGLLHQESITFYIVDFPKHEAILGFPWLSIHDPDISCVDAARDDDSLGRLVNDGHANPNSRMKTIRVDGKPYLCLFAMRNMCPDNCLESFPHVQAAKTHLDRTRPLSNFKSTTHQKGPSNQPDVVRHLPSEARSKSAELWVTPEKDQLSLEDQDSVEKDMMKAITDTIAFFICKDIQPYSVTENEGFQYLLHVLEPRYHIPDRKLFTEKQIPILYDKVRREIAESLSSAQRVAITVHGWTSCATDSYITVTAHYVDDEWVLQNHVLQTRVFNEAHTGSNLAVLLQDVAAEADVYSSL</sequence>
<organism evidence="2 3">
    <name type="scientific">Labeo rohita</name>
    <name type="common">Indian major carp</name>
    <name type="synonym">Cyprinus rohita</name>
    <dbReference type="NCBI Taxonomy" id="84645"/>
    <lineage>
        <taxon>Eukaryota</taxon>
        <taxon>Metazoa</taxon>
        <taxon>Chordata</taxon>
        <taxon>Craniata</taxon>
        <taxon>Vertebrata</taxon>
        <taxon>Euteleostomi</taxon>
        <taxon>Actinopterygii</taxon>
        <taxon>Neopterygii</taxon>
        <taxon>Teleostei</taxon>
        <taxon>Ostariophysi</taxon>
        <taxon>Cypriniformes</taxon>
        <taxon>Cyprinidae</taxon>
        <taxon>Labeoninae</taxon>
        <taxon>Labeonini</taxon>
        <taxon>Labeo</taxon>
    </lineage>
</organism>
<feature type="region of interest" description="Disordered" evidence="1">
    <location>
        <begin position="158"/>
        <end position="179"/>
    </location>
</feature>
<evidence type="ECO:0000256" key="1">
    <source>
        <dbReference type="SAM" id="MobiDB-lite"/>
    </source>
</evidence>